<protein>
    <submittedName>
        <fullName evidence="9">Alkylation response protein AidB-like acyl-CoA dehydrogenase</fullName>
    </submittedName>
</protein>
<dbReference type="Pfam" id="PF02770">
    <property type="entry name" value="Acyl-CoA_dh_M"/>
    <property type="match status" value="1"/>
</dbReference>
<dbReference type="InterPro" id="IPR046373">
    <property type="entry name" value="Acyl-CoA_Oxase/DH_mid-dom_sf"/>
</dbReference>
<feature type="domain" description="Acyl-CoA oxidase/dehydrogenase middle" evidence="7">
    <location>
        <begin position="140"/>
        <end position="231"/>
    </location>
</feature>
<gene>
    <name evidence="9" type="ORF">ABIE13_002252</name>
</gene>
<dbReference type="SUPFAM" id="SSF47203">
    <property type="entry name" value="Acyl-CoA dehydrogenase C-terminal domain-like"/>
    <property type="match status" value="1"/>
</dbReference>
<keyword evidence="3" id="KW-0285">Flavoprotein</keyword>
<dbReference type="Proteomes" id="UP001549320">
    <property type="component" value="Unassembled WGS sequence"/>
</dbReference>
<dbReference type="InterPro" id="IPR006091">
    <property type="entry name" value="Acyl-CoA_Oxase/DH_mid-dom"/>
</dbReference>
<comment type="caution">
    <text evidence="9">The sequence shown here is derived from an EMBL/GenBank/DDBJ whole genome shotgun (WGS) entry which is preliminary data.</text>
</comment>
<dbReference type="InterPro" id="IPR036250">
    <property type="entry name" value="AcylCo_DH-like_C"/>
</dbReference>
<comment type="similarity">
    <text evidence="2">Belongs to the acyl-CoA dehydrogenase family.</text>
</comment>
<organism evidence="9 10">
    <name type="scientific">Ottowia thiooxydans</name>
    <dbReference type="NCBI Taxonomy" id="219182"/>
    <lineage>
        <taxon>Bacteria</taxon>
        <taxon>Pseudomonadati</taxon>
        <taxon>Pseudomonadota</taxon>
        <taxon>Betaproteobacteria</taxon>
        <taxon>Burkholderiales</taxon>
        <taxon>Comamonadaceae</taxon>
        <taxon>Ottowia</taxon>
    </lineage>
</organism>
<evidence type="ECO:0000259" key="6">
    <source>
        <dbReference type="Pfam" id="PF00441"/>
    </source>
</evidence>
<dbReference type="EMBL" id="JBEPSH010000004">
    <property type="protein sequence ID" value="MET4577141.1"/>
    <property type="molecule type" value="Genomic_DNA"/>
</dbReference>
<evidence type="ECO:0000256" key="2">
    <source>
        <dbReference type="ARBA" id="ARBA00009347"/>
    </source>
</evidence>
<dbReference type="Pfam" id="PF00441">
    <property type="entry name" value="Acyl-CoA_dh_1"/>
    <property type="match status" value="1"/>
</dbReference>
<dbReference type="Gene3D" id="1.20.140.10">
    <property type="entry name" value="Butyryl-CoA Dehydrogenase, subunit A, domain 3"/>
    <property type="match status" value="1"/>
</dbReference>
<sequence length="394" mass="42969">MRCNATSSPSWPLVIENLMQFTLTDEQHQLREAVTRFVRDRYTFSAWRRCARELDGFDADTWERIASLGWTAAAVPEAYGGLGMGPVAHAVIHESLGAGLVLEPFWSSAVMWAEPLRLAGTEAQKSTWLPRIADGSVRGAFALLEPDTRYDWSAIACRARQENDRWLLQGRKLAVLDAPHAHQLMVVARSSGSPGELAGLSLFRVAADAQGLARKDFRTVDERRASDLSLESVQAELVGVAGDAAGVVEHTMDLGISALCAEAVGVMASTVEATVAYLKTRHQFGRPLAQFQVLRHRVADMVMALEQSRSLAMRCALSMGDLPQERARVAAAAKAQIGSAGRFIGESAVQLHGGIGVTDELQIGHFMKRLLAIDILLGDTRHHLARMARREAVL</sequence>
<dbReference type="CDD" id="cd00567">
    <property type="entry name" value="ACAD"/>
    <property type="match status" value="1"/>
</dbReference>
<feature type="domain" description="Acyl-CoA dehydrogenase/oxidase C-terminal" evidence="6">
    <location>
        <begin position="248"/>
        <end position="390"/>
    </location>
</feature>
<dbReference type="InterPro" id="IPR009100">
    <property type="entry name" value="AcylCoA_DH/oxidase_NM_dom_sf"/>
</dbReference>
<reference evidence="9 10" key="1">
    <citation type="submission" date="2024-06" db="EMBL/GenBank/DDBJ databases">
        <title>Sorghum-associated microbial communities from plants grown in Nebraska, USA.</title>
        <authorList>
            <person name="Schachtman D."/>
        </authorList>
    </citation>
    <scope>NUCLEOTIDE SEQUENCE [LARGE SCALE GENOMIC DNA]</scope>
    <source>
        <strain evidence="9 10">2709</strain>
    </source>
</reference>
<proteinExistence type="inferred from homology"/>
<evidence type="ECO:0000256" key="3">
    <source>
        <dbReference type="ARBA" id="ARBA00022630"/>
    </source>
</evidence>
<evidence type="ECO:0000256" key="1">
    <source>
        <dbReference type="ARBA" id="ARBA00001974"/>
    </source>
</evidence>
<dbReference type="InterPro" id="IPR009075">
    <property type="entry name" value="AcylCo_DH/oxidase_C"/>
</dbReference>
<evidence type="ECO:0000313" key="9">
    <source>
        <dbReference type="EMBL" id="MET4577141.1"/>
    </source>
</evidence>
<keyword evidence="5" id="KW-0560">Oxidoreductase</keyword>
<accession>A0ABV2Q7Y8</accession>
<dbReference type="Pfam" id="PF02771">
    <property type="entry name" value="Acyl-CoA_dh_N"/>
    <property type="match status" value="1"/>
</dbReference>
<keyword evidence="10" id="KW-1185">Reference proteome</keyword>
<dbReference type="Gene3D" id="1.10.540.10">
    <property type="entry name" value="Acyl-CoA dehydrogenase/oxidase, N-terminal domain"/>
    <property type="match status" value="1"/>
</dbReference>
<dbReference type="InterPro" id="IPR037069">
    <property type="entry name" value="AcylCoA_DH/ox_N_sf"/>
</dbReference>
<name>A0ABV2Q7Y8_9BURK</name>
<feature type="domain" description="Acyl-CoA dehydrogenase/oxidase N-terminal" evidence="8">
    <location>
        <begin position="24"/>
        <end position="135"/>
    </location>
</feature>
<dbReference type="SUPFAM" id="SSF56645">
    <property type="entry name" value="Acyl-CoA dehydrogenase NM domain-like"/>
    <property type="match status" value="1"/>
</dbReference>
<dbReference type="Gene3D" id="2.40.110.10">
    <property type="entry name" value="Butyryl-CoA Dehydrogenase, subunit A, domain 2"/>
    <property type="match status" value="1"/>
</dbReference>
<evidence type="ECO:0000313" key="10">
    <source>
        <dbReference type="Proteomes" id="UP001549320"/>
    </source>
</evidence>
<evidence type="ECO:0000256" key="5">
    <source>
        <dbReference type="ARBA" id="ARBA00023002"/>
    </source>
</evidence>
<evidence type="ECO:0000259" key="7">
    <source>
        <dbReference type="Pfam" id="PF02770"/>
    </source>
</evidence>
<dbReference type="PANTHER" id="PTHR43884:SF20">
    <property type="entry name" value="ACYL-COA DEHYDROGENASE FADE28"/>
    <property type="match status" value="1"/>
</dbReference>
<comment type="cofactor">
    <cofactor evidence="1">
        <name>FAD</name>
        <dbReference type="ChEBI" id="CHEBI:57692"/>
    </cofactor>
</comment>
<dbReference type="PANTHER" id="PTHR43884">
    <property type="entry name" value="ACYL-COA DEHYDROGENASE"/>
    <property type="match status" value="1"/>
</dbReference>
<keyword evidence="4" id="KW-0274">FAD</keyword>
<evidence type="ECO:0000259" key="8">
    <source>
        <dbReference type="Pfam" id="PF02771"/>
    </source>
</evidence>
<evidence type="ECO:0000256" key="4">
    <source>
        <dbReference type="ARBA" id="ARBA00022827"/>
    </source>
</evidence>
<dbReference type="InterPro" id="IPR013786">
    <property type="entry name" value="AcylCoA_DH/ox_N"/>
</dbReference>